<evidence type="ECO:0000313" key="3">
    <source>
        <dbReference type="EMBL" id="CAD9599758.1"/>
    </source>
</evidence>
<reference evidence="3" key="1">
    <citation type="submission" date="2021-01" db="EMBL/GenBank/DDBJ databases">
        <authorList>
            <person name="Corre E."/>
            <person name="Pelletier E."/>
            <person name="Niang G."/>
            <person name="Scheremetjew M."/>
            <person name="Finn R."/>
            <person name="Kale V."/>
            <person name="Holt S."/>
            <person name="Cochrane G."/>
            <person name="Meng A."/>
            <person name="Brown T."/>
            <person name="Cohen L."/>
        </authorList>
    </citation>
    <scope>NUCLEOTIDE SEQUENCE</scope>
    <source>
        <strain evidence="3">B650</strain>
    </source>
</reference>
<dbReference type="Gene3D" id="3.30.2350.10">
    <property type="entry name" value="Pseudouridine synthase"/>
    <property type="match status" value="1"/>
</dbReference>
<sequence>MRGIPVYISIYFVTRHCGVQKSQQKHLYLDNAPSIARSSSSSSVSFEEINPINLVEILSRGPHHAIANKPPSVKCHNSDWTGPKNNEVAMLQRVRDTIGRRVNLIHRLDRGASGCLLASHAEENCDELRECTKVLSDALQSPLATKTYVAIVRGEGILKDEDFKGKGWFHIDRPIKDENGIENGAKTAFRFVAGVNRANDGVRASLVLARPSTGRWHQIRRHLNGLSHPILGDSTHGNSRTNREWRDRGLPGERICLHLARIQLPPTRFTPNGIDVCSPIADDMMMLLRTHIPEVLLEAQSELKDEGVIFNE</sequence>
<dbReference type="EMBL" id="HBGY01026312">
    <property type="protein sequence ID" value="CAD9599758.1"/>
    <property type="molecule type" value="Transcribed_RNA"/>
</dbReference>
<proteinExistence type="inferred from homology"/>
<protein>
    <recommendedName>
        <fullName evidence="2">Pseudouridine synthase RsuA/RluA-like domain-containing protein</fullName>
    </recommendedName>
</protein>
<dbReference type="InterPro" id="IPR006145">
    <property type="entry name" value="PsdUridine_synth_RsuA/RluA"/>
</dbReference>
<dbReference type="GO" id="GO:0009982">
    <property type="term" value="F:pseudouridine synthase activity"/>
    <property type="evidence" value="ECO:0007669"/>
    <property type="project" value="InterPro"/>
</dbReference>
<dbReference type="PANTHER" id="PTHR21600">
    <property type="entry name" value="MITOCHONDRIAL RNA PSEUDOURIDINE SYNTHASE"/>
    <property type="match status" value="1"/>
</dbReference>
<dbReference type="GO" id="GO:0000455">
    <property type="term" value="P:enzyme-directed rRNA pseudouridine synthesis"/>
    <property type="evidence" value="ECO:0007669"/>
    <property type="project" value="TreeGrafter"/>
</dbReference>
<dbReference type="InterPro" id="IPR050188">
    <property type="entry name" value="RluA_PseudoU_synthase"/>
</dbReference>
<accession>A0A7S2LAN5</accession>
<dbReference type="PANTHER" id="PTHR21600:SF87">
    <property type="entry name" value="RNA PSEUDOURIDYLATE SYNTHASE DOMAIN-CONTAINING PROTEIN 1"/>
    <property type="match status" value="1"/>
</dbReference>
<organism evidence="3">
    <name type="scientific">Leptocylindrus danicus</name>
    <dbReference type="NCBI Taxonomy" id="163516"/>
    <lineage>
        <taxon>Eukaryota</taxon>
        <taxon>Sar</taxon>
        <taxon>Stramenopiles</taxon>
        <taxon>Ochrophyta</taxon>
        <taxon>Bacillariophyta</taxon>
        <taxon>Coscinodiscophyceae</taxon>
        <taxon>Chaetocerotophycidae</taxon>
        <taxon>Leptocylindrales</taxon>
        <taxon>Leptocylindraceae</taxon>
        <taxon>Leptocylindrus</taxon>
    </lineage>
</organism>
<feature type="domain" description="Pseudouridine synthase RsuA/RluA-like" evidence="2">
    <location>
        <begin position="63"/>
        <end position="224"/>
    </location>
</feature>
<dbReference type="SUPFAM" id="SSF55120">
    <property type="entry name" value="Pseudouridine synthase"/>
    <property type="match status" value="1"/>
</dbReference>
<name>A0A7S2LAN5_9STRA</name>
<dbReference type="Pfam" id="PF00849">
    <property type="entry name" value="PseudoU_synth_2"/>
    <property type="match status" value="1"/>
</dbReference>
<evidence type="ECO:0000256" key="1">
    <source>
        <dbReference type="ARBA" id="ARBA00010876"/>
    </source>
</evidence>
<dbReference type="AlphaFoldDB" id="A0A7S2LAN5"/>
<comment type="similarity">
    <text evidence="1">Belongs to the pseudouridine synthase RluA family.</text>
</comment>
<gene>
    <name evidence="3" type="ORF">LDAN0321_LOCUS16281</name>
</gene>
<evidence type="ECO:0000259" key="2">
    <source>
        <dbReference type="Pfam" id="PF00849"/>
    </source>
</evidence>
<dbReference type="InterPro" id="IPR020103">
    <property type="entry name" value="PsdUridine_synth_cat_dom_sf"/>
</dbReference>
<dbReference type="GO" id="GO:0003723">
    <property type="term" value="F:RNA binding"/>
    <property type="evidence" value="ECO:0007669"/>
    <property type="project" value="InterPro"/>
</dbReference>